<name>A0A238VM95_9FLAO</name>
<reference evidence="1 2" key="1">
    <citation type="submission" date="2017-06" db="EMBL/GenBank/DDBJ databases">
        <authorList>
            <person name="Kim H.J."/>
            <person name="Triplett B.A."/>
        </authorList>
    </citation>
    <scope>NUCLEOTIDE SEQUENCE [LARGE SCALE GENOMIC DNA]</scope>
    <source>
        <strain evidence="1 2">DSM 25597</strain>
    </source>
</reference>
<dbReference type="AlphaFoldDB" id="A0A238VM95"/>
<dbReference type="RefSeq" id="WP_089369406.1">
    <property type="nucleotide sequence ID" value="NZ_BMEP01000002.1"/>
</dbReference>
<dbReference type="OrthoDB" id="1448782at2"/>
<dbReference type="Proteomes" id="UP000198379">
    <property type="component" value="Unassembled WGS sequence"/>
</dbReference>
<protein>
    <submittedName>
        <fullName evidence="1">Uncharacterized protein</fullName>
    </submittedName>
</protein>
<gene>
    <name evidence="1" type="ORF">SAMN06265376_10124</name>
</gene>
<sequence length="126" mass="14269">MESKQRHGCVTAWLIFMIIGNSYSTLSYLFIDDMLSQFLSEPIQDSMRYALVLLGILNLIIFILMLVQMRKWTFWAYVGTGLITFLINISIGLGVGPSIIGFMGVVILYAVLQIKQNGKTAWKNLK</sequence>
<accession>A0A238VM95</accession>
<keyword evidence="2" id="KW-1185">Reference proteome</keyword>
<organism evidence="1 2">
    <name type="scientific">Dokdonia pacifica</name>
    <dbReference type="NCBI Taxonomy" id="1627892"/>
    <lineage>
        <taxon>Bacteria</taxon>
        <taxon>Pseudomonadati</taxon>
        <taxon>Bacteroidota</taxon>
        <taxon>Flavobacteriia</taxon>
        <taxon>Flavobacteriales</taxon>
        <taxon>Flavobacteriaceae</taxon>
        <taxon>Dokdonia</taxon>
    </lineage>
</organism>
<evidence type="ECO:0000313" key="2">
    <source>
        <dbReference type="Proteomes" id="UP000198379"/>
    </source>
</evidence>
<proteinExistence type="predicted"/>
<dbReference type="EMBL" id="FZNY01000001">
    <property type="protein sequence ID" value="SNR35301.1"/>
    <property type="molecule type" value="Genomic_DNA"/>
</dbReference>
<evidence type="ECO:0000313" key="1">
    <source>
        <dbReference type="EMBL" id="SNR35301.1"/>
    </source>
</evidence>